<accession>A0ABR0ARK0</accession>
<evidence type="ECO:0008006" key="3">
    <source>
        <dbReference type="Google" id="ProtNLM"/>
    </source>
</evidence>
<proteinExistence type="predicted"/>
<reference evidence="1 2" key="1">
    <citation type="journal article" date="2023" name="Nucleic Acids Res.">
        <title>The hologenome of Daphnia magna reveals possible DNA methylation and microbiome-mediated evolution of the host genome.</title>
        <authorList>
            <person name="Chaturvedi A."/>
            <person name="Li X."/>
            <person name="Dhandapani V."/>
            <person name="Marshall H."/>
            <person name="Kissane S."/>
            <person name="Cuenca-Cambronero M."/>
            <person name="Asole G."/>
            <person name="Calvet F."/>
            <person name="Ruiz-Romero M."/>
            <person name="Marangio P."/>
            <person name="Guigo R."/>
            <person name="Rago D."/>
            <person name="Mirbahai L."/>
            <person name="Eastwood N."/>
            <person name="Colbourne J.K."/>
            <person name="Zhou J."/>
            <person name="Mallon E."/>
            <person name="Orsini L."/>
        </authorList>
    </citation>
    <scope>NUCLEOTIDE SEQUENCE [LARGE SCALE GENOMIC DNA]</scope>
    <source>
        <strain evidence="1">LRV0_1</strain>
    </source>
</reference>
<evidence type="ECO:0000313" key="1">
    <source>
        <dbReference type="EMBL" id="KAK4027738.1"/>
    </source>
</evidence>
<comment type="caution">
    <text evidence="1">The sequence shown here is derived from an EMBL/GenBank/DDBJ whole genome shotgun (WGS) entry which is preliminary data.</text>
</comment>
<evidence type="ECO:0000313" key="2">
    <source>
        <dbReference type="Proteomes" id="UP001234178"/>
    </source>
</evidence>
<protein>
    <recommendedName>
        <fullName evidence="3">C2H2-type domain-containing protein</fullName>
    </recommendedName>
</protein>
<dbReference type="EMBL" id="JAOYFB010000038">
    <property type="protein sequence ID" value="KAK4027738.1"/>
    <property type="molecule type" value="Genomic_DNA"/>
</dbReference>
<organism evidence="1 2">
    <name type="scientific">Daphnia magna</name>
    <dbReference type="NCBI Taxonomy" id="35525"/>
    <lineage>
        <taxon>Eukaryota</taxon>
        <taxon>Metazoa</taxon>
        <taxon>Ecdysozoa</taxon>
        <taxon>Arthropoda</taxon>
        <taxon>Crustacea</taxon>
        <taxon>Branchiopoda</taxon>
        <taxon>Diplostraca</taxon>
        <taxon>Cladocera</taxon>
        <taxon>Anomopoda</taxon>
        <taxon>Daphniidae</taxon>
        <taxon>Daphnia</taxon>
    </lineage>
</organism>
<keyword evidence="2" id="KW-1185">Reference proteome</keyword>
<dbReference type="Proteomes" id="UP001234178">
    <property type="component" value="Unassembled WGS sequence"/>
</dbReference>
<sequence length="134" mass="14968">MNSQMKHYDWRNALKLEGGSTAEKLTINILKAVVSLELARKFTYFGKSCLCGNVFEDEFSLYQRHRTHAEAATLPLVAFWRSCEKELLPPPLGGLSLAPTSSRQPAVLLTSDSSSSCLFIGIFMSSQHTYLHLD</sequence>
<gene>
    <name evidence="1" type="ORF">OUZ56_016785</name>
</gene>
<name>A0ABR0ARK0_9CRUS</name>